<dbReference type="Proteomes" id="UP000318483">
    <property type="component" value="Chromosome"/>
</dbReference>
<keyword evidence="2 4" id="KW-0808">Transferase</keyword>
<dbReference type="GO" id="GO:0004048">
    <property type="term" value="F:anthranilate phosphoribosyltransferase activity"/>
    <property type="evidence" value="ECO:0007669"/>
    <property type="project" value="InterPro"/>
</dbReference>
<name>A0A5B8J2S9_9RHOB</name>
<organism evidence="4 5">
    <name type="scientific">Qingshengfaniella alkalisoli</name>
    <dbReference type="NCBI Taxonomy" id="2599296"/>
    <lineage>
        <taxon>Bacteria</taxon>
        <taxon>Pseudomonadati</taxon>
        <taxon>Pseudomonadota</taxon>
        <taxon>Alphaproteobacteria</taxon>
        <taxon>Rhodobacterales</taxon>
        <taxon>Paracoccaceae</taxon>
        <taxon>Qingshengfaniella</taxon>
    </lineage>
</organism>
<gene>
    <name evidence="4" type="ORF">FPZ52_03735</name>
</gene>
<sequence length="327" mass="35737">MTLTPYIRAMGRGPSRARSLSRDEARDAMRIILSGDAAPEAVGALLMLLRYRGEVPDEIAGFVEAFRELIDDRYAARADLDWPSYAAGRSRGLPWFLLSAKLVAQSGVRVLLHGWNSHQGAIASVQEALPVIDIPVASSLSDAGRLMDRHRISYLPLETFHPRGFELLKLRKVLGLRSAVNTVLRVQNPGGAASTVQGVFHPPYRELQISAAERLSQPNALIIKGGGGEFERHPSKEISIYGLADGKQWRDRTPVLIEEHRRLSADELTREDMARLWNGDISDAFAESVITGTAALALLASGKSSTLAKAQSRAEALWASRSQIQAA</sequence>
<proteinExistence type="predicted"/>
<protein>
    <submittedName>
        <fullName evidence="4">Glycosyl transferase family protein</fullName>
    </submittedName>
</protein>
<dbReference type="InterPro" id="IPR035902">
    <property type="entry name" value="Nuc_phospho_transferase"/>
</dbReference>
<dbReference type="OrthoDB" id="8455878at2"/>
<dbReference type="SUPFAM" id="SSF52418">
    <property type="entry name" value="Nucleoside phosphorylase/phosphoribosyltransferase catalytic domain"/>
    <property type="match status" value="1"/>
</dbReference>
<evidence type="ECO:0000259" key="3">
    <source>
        <dbReference type="Pfam" id="PF02885"/>
    </source>
</evidence>
<dbReference type="Gene3D" id="3.40.1030.10">
    <property type="entry name" value="Nucleoside phosphorylase/phosphoribosyltransferase catalytic domain"/>
    <property type="match status" value="1"/>
</dbReference>
<evidence type="ECO:0000256" key="1">
    <source>
        <dbReference type="ARBA" id="ARBA00022676"/>
    </source>
</evidence>
<feature type="domain" description="Glycosyl transferase family 3 N-terminal" evidence="3">
    <location>
        <begin position="5"/>
        <end position="68"/>
    </location>
</feature>
<dbReference type="RefSeq" id="WP_146363839.1">
    <property type="nucleotide sequence ID" value="NZ_CP042261.1"/>
</dbReference>
<dbReference type="InterPro" id="IPR005940">
    <property type="entry name" value="Anthranilate_Pribosyl_Tfrase"/>
</dbReference>
<dbReference type="PANTHER" id="PTHR43285:SF2">
    <property type="entry name" value="ANTHRANILATE PHOSPHORIBOSYLTRANSFERASE"/>
    <property type="match status" value="1"/>
</dbReference>
<dbReference type="AlphaFoldDB" id="A0A5B8J2S9"/>
<dbReference type="Gene3D" id="1.20.970.10">
    <property type="entry name" value="Transferase, Pyrimidine Nucleoside Phosphorylase, Chain C"/>
    <property type="match status" value="1"/>
</dbReference>
<dbReference type="PANTHER" id="PTHR43285">
    <property type="entry name" value="ANTHRANILATE PHOSPHORIBOSYLTRANSFERASE"/>
    <property type="match status" value="1"/>
</dbReference>
<evidence type="ECO:0000313" key="5">
    <source>
        <dbReference type="Proteomes" id="UP000318483"/>
    </source>
</evidence>
<reference evidence="4 5" key="1">
    <citation type="submission" date="2019-07" db="EMBL/GenBank/DDBJ databases">
        <title>Litoreibacter alkalisoli sp. nov., isolated from saline-alkaline soil.</title>
        <authorList>
            <person name="Wang S."/>
            <person name="Xu L."/>
            <person name="Xing Y.-T."/>
            <person name="Sun J.-Q."/>
        </authorList>
    </citation>
    <scope>NUCLEOTIDE SEQUENCE [LARGE SCALE GENOMIC DNA]</scope>
    <source>
        <strain evidence="4 5">LN3S51</strain>
    </source>
</reference>
<dbReference type="InterPro" id="IPR017459">
    <property type="entry name" value="Glycosyl_Trfase_fam3_N_dom"/>
</dbReference>
<dbReference type="EMBL" id="CP042261">
    <property type="protein sequence ID" value="QDY68827.1"/>
    <property type="molecule type" value="Genomic_DNA"/>
</dbReference>
<dbReference type="NCBIfam" id="NF006564">
    <property type="entry name" value="PRK09071.1"/>
    <property type="match status" value="1"/>
</dbReference>
<dbReference type="Pfam" id="PF02885">
    <property type="entry name" value="Glycos_trans_3N"/>
    <property type="match status" value="1"/>
</dbReference>
<accession>A0A5B8J2S9</accession>
<keyword evidence="1" id="KW-0328">Glycosyltransferase</keyword>
<dbReference type="InterPro" id="IPR036320">
    <property type="entry name" value="Glycosyl_Trfase_fam3_N_dom_sf"/>
</dbReference>
<evidence type="ECO:0000313" key="4">
    <source>
        <dbReference type="EMBL" id="QDY68827.1"/>
    </source>
</evidence>
<keyword evidence="5" id="KW-1185">Reference proteome</keyword>
<evidence type="ECO:0000256" key="2">
    <source>
        <dbReference type="ARBA" id="ARBA00022679"/>
    </source>
</evidence>
<dbReference type="SUPFAM" id="SSF47648">
    <property type="entry name" value="Nucleoside phosphorylase/phosphoribosyltransferase N-terminal domain"/>
    <property type="match status" value="1"/>
</dbReference>
<dbReference type="GO" id="GO:0005829">
    <property type="term" value="C:cytosol"/>
    <property type="evidence" value="ECO:0007669"/>
    <property type="project" value="TreeGrafter"/>
</dbReference>
<dbReference type="GO" id="GO:0000162">
    <property type="term" value="P:L-tryptophan biosynthetic process"/>
    <property type="evidence" value="ECO:0007669"/>
    <property type="project" value="InterPro"/>
</dbReference>
<dbReference type="KEGG" id="lit:FPZ52_03735"/>